<proteinExistence type="predicted"/>
<dbReference type="GeneID" id="65130058"/>
<dbReference type="Pfam" id="PF25710">
    <property type="entry name" value="CrAss_Ring_3_4"/>
    <property type="match status" value="2"/>
</dbReference>
<keyword evidence="2" id="KW-1185">Reference proteome</keyword>
<evidence type="ECO:0000313" key="1">
    <source>
        <dbReference type="EMBL" id="QOR59472.1"/>
    </source>
</evidence>
<sequence>MTLQEFSDEFDVLYNNISSNQAPGLNEYEKSVFLTKAQNEIVKNYFTSTQGGNKYQQGFDDSAKRQIDFSTLLVQEACPLIKVDSKRGTDILEGVTIPGNIYGSAPEAVLFNAPSFIDKILLVVSERIIIKDTDDNVDKYYQVVPIKLDSLLNNLSKPYGRPLKRQVWRVIETFGDPKGSEDQTVIPTKYNGFRFILHDADEKFLGESGGESPGNTKAIYFITYLIKPKPIVLEDLVGVSVDGESQQSPCVLNSELHPEILQRAVELAKSAYMGDLKSSVELGQRSE</sequence>
<reference evidence="1 2" key="1">
    <citation type="submission" date="2020-07" db="EMBL/GenBank/DDBJ databases">
        <title>Taxonomic proposal: Crassvirales, a new order of highly abundant and diverse bacterial viruses.</title>
        <authorList>
            <person name="Shkoporov A.N."/>
            <person name="Stockdale S.R."/>
            <person name="Guerin E."/>
            <person name="Ross R.P."/>
            <person name="Hill C."/>
        </authorList>
    </citation>
    <scope>NUCLEOTIDE SEQUENCE [LARGE SCALE GENOMIC DNA]</scope>
</reference>
<dbReference type="EMBL" id="MT774390">
    <property type="protein sequence ID" value="QOR59472.1"/>
    <property type="molecule type" value="Genomic_DNA"/>
</dbReference>
<name>A0A7M1S000_9CAUD</name>
<accession>A0A7M1S000</accession>
<protein>
    <submittedName>
        <fullName evidence="1">Uncharacterized protein</fullName>
    </submittedName>
</protein>
<dbReference type="InterPro" id="IPR057877">
    <property type="entry name" value="CrAss_Ring_3_4"/>
</dbReference>
<evidence type="ECO:0000313" key="2">
    <source>
        <dbReference type="Proteomes" id="UP000593882"/>
    </source>
</evidence>
<dbReference type="Proteomes" id="UP000593882">
    <property type="component" value="Segment"/>
</dbReference>
<organism evidence="1 2">
    <name type="scientific">uncultured phage cr85_1</name>
    <dbReference type="NCBI Taxonomy" id="2772074"/>
    <lineage>
        <taxon>Viruses</taxon>
        <taxon>Duplodnaviria</taxon>
        <taxon>Heunggongvirae</taxon>
        <taxon>Uroviricota</taxon>
        <taxon>Caudoviricetes</taxon>
        <taxon>Crassvirales</taxon>
        <taxon>Steigviridae</taxon>
        <taxon>Asinivirinae</taxon>
        <taxon>Kahnovirus</taxon>
        <taxon>Kahnovirus oralis</taxon>
    </lineage>
</organism>
<dbReference type="KEGG" id="vg:65130058"/>
<dbReference type="RefSeq" id="YP_010111630.1">
    <property type="nucleotide sequence ID" value="NC_055883.1"/>
</dbReference>